<keyword evidence="1" id="KW-1133">Transmembrane helix</keyword>
<dbReference type="VEuPathDB" id="FungiDB:QG37_00020"/>
<feature type="transmembrane region" description="Helical" evidence="1">
    <location>
        <begin position="16"/>
        <end position="35"/>
    </location>
</feature>
<dbReference type="EMBL" id="LGST01000002">
    <property type="protein sequence ID" value="KNE02648.1"/>
    <property type="molecule type" value="Genomic_DNA"/>
</dbReference>
<reference evidence="3" key="1">
    <citation type="journal article" date="2015" name="BMC Genomics">
        <title>Draft genome of a commonly misdiagnosed multidrug resistant pathogen Candida auris.</title>
        <authorList>
            <person name="Chatterjee S."/>
            <person name="Alampalli S.V."/>
            <person name="Nageshan R.K."/>
            <person name="Chettiar S.T."/>
            <person name="Joshi S."/>
            <person name="Tatu U.S."/>
        </authorList>
    </citation>
    <scope>NUCLEOTIDE SEQUENCE [LARGE SCALE GENOMIC DNA]</scope>
    <source>
        <strain evidence="3">6684</strain>
    </source>
</reference>
<sequence>MLRNCKEKPLPKCKGILHVNFFFFFLLFTTIVQSLNLTDAQSRIHNGSEPKGTEPALTFAIWRLVGYYGQRIFDPRQKTHRTKLHDERRLDDSICQKMWI</sequence>
<proteinExistence type="predicted"/>
<evidence type="ECO:0000313" key="3">
    <source>
        <dbReference type="Proteomes" id="UP000037122"/>
    </source>
</evidence>
<dbReference type="AlphaFoldDB" id="A0A0L0P8F6"/>
<evidence type="ECO:0000256" key="1">
    <source>
        <dbReference type="SAM" id="Phobius"/>
    </source>
</evidence>
<dbReference type="Proteomes" id="UP000037122">
    <property type="component" value="Unassembled WGS sequence"/>
</dbReference>
<gene>
    <name evidence="2" type="ORF">QG37_00020</name>
</gene>
<keyword evidence="1" id="KW-0812">Transmembrane</keyword>
<organism evidence="2 3">
    <name type="scientific">Candidozyma auris</name>
    <name type="common">Yeast</name>
    <name type="synonym">Candida auris</name>
    <dbReference type="NCBI Taxonomy" id="498019"/>
    <lineage>
        <taxon>Eukaryota</taxon>
        <taxon>Fungi</taxon>
        <taxon>Dikarya</taxon>
        <taxon>Ascomycota</taxon>
        <taxon>Saccharomycotina</taxon>
        <taxon>Pichiomycetes</taxon>
        <taxon>Metschnikowiaceae</taxon>
        <taxon>Candidozyma</taxon>
    </lineage>
</organism>
<keyword evidence="1" id="KW-0472">Membrane</keyword>
<name>A0A0L0P8F6_CANAR</name>
<comment type="caution">
    <text evidence="2">The sequence shown here is derived from an EMBL/GenBank/DDBJ whole genome shotgun (WGS) entry which is preliminary data.</text>
</comment>
<accession>A0A0L0P8F6</accession>
<evidence type="ECO:0000313" key="2">
    <source>
        <dbReference type="EMBL" id="KNE02648.1"/>
    </source>
</evidence>
<protein>
    <submittedName>
        <fullName evidence="2">Uncharacterized protein</fullName>
    </submittedName>
</protein>